<comment type="similarity">
    <text evidence="1 7">Belongs to the endoribonuclease YbeY family.</text>
</comment>
<dbReference type="AlphaFoldDB" id="A0A7T0G0Q3"/>
<dbReference type="HAMAP" id="MF_00009">
    <property type="entry name" value="Endoribonucl_YbeY"/>
    <property type="match status" value="1"/>
</dbReference>
<dbReference type="Gene3D" id="3.40.390.30">
    <property type="entry name" value="Metalloproteases ('zincins'), catalytic domain"/>
    <property type="match status" value="1"/>
</dbReference>
<dbReference type="InterPro" id="IPR023091">
    <property type="entry name" value="MetalPrtase_cat_dom_sf_prd"/>
</dbReference>
<dbReference type="GO" id="GO:0004222">
    <property type="term" value="F:metalloendopeptidase activity"/>
    <property type="evidence" value="ECO:0007669"/>
    <property type="project" value="InterPro"/>
</dbReference>
<keyword evidence="5 7" id="KW-0378">Hydrolase</keyword>
<comment type="function">
    <text evidence="7">Single strand-specific metallo-endoribonuclease involved in late-stage 70S ribosome quality control and in maturation of the 3' terminus of the 16S rRNA.</text>
</comment>
<dbReference type="Pfam" id="PF02130">
    <property type="entry name" value="YbeY"/>
    <property type="match status" value="1"/>
</dbReference>
<dbReference type="InterPro" id="IPR002036">
    <property type="entry name" value="YbeY"/>
</dbReference>
<gene>
    <name evidence="7 8" type="primary">ybeY</name>
    <name evidence="8" type="ORF">G3M70_13120</name>
</gene>
<keyword evidence="3 7" id="KW-0479">Metal-binding</keyword>
<dbReference type="GO" id="GO:0008270">
    <property type="term" value="F:zinc ion binding"/>
    <property type="evidence" value="ECO:0007669"/>
    <property type="project" value="UniProtKB-UniRule"/>
</dbReference>
<dbReference type="PANTHER" id="PTHR46986:SF1">
    <property type="entry name" value="ENDORIBONUCLEASE YBEY, CHLOROPLASTIC"/>
    <property type="match status" value="1"/>
</dbReference>
<keyword evidence="7" id="KW-0963">Cytoplasm</keyword>
<keyword evidence="6 7" id="KW-0862">Zinc</keyword>
<evidence type="ECO:0000256" key="6">
    <source>
        <dbReference type="ARBA" id="ARBA00022833"/>
    </source>
</evidence>
<feature type="binding site" evidence="7">
    <location>
        <position position="116"/>
    </location>
    <ligand>
        <name>Zn(2+)</name>
        <dbReference type="ChEBI" id="CHEBI:29105"/>
        <note>catalytic</note>
    </ligand>
</feature>
<dbReference type="SUPFAM" id="SSF55486">
    <property type="entry name" value="Metalloproteases ('zincins'), catalytic domain"/>
    <property type="match status" value="1"/>
</dbReference>
<dbReference type="PANTHER" id="PTHR46986">
    <property type="entry name" value="ENDORIBONUCLEASE YBEY, CHLOROPLASTIC"/>
    <property type="match status" value="1"/>
</dbReference>
<dbReference type="KEGG" id="nli:G3M70_13120"/>
<sequence>MEVLVRNAQRKIALDKAQVKSRTIKVLKALKLEKIELSVLITNDVKIRELNYNYREQDKPTDVLSFPQEEDAIDENGYRLLGDVVLSAETAKKQAEEHHLTLDQELMLLIIHGVLHLLGYDHEQSRKDAAFMKKKTKTLFLELFPGVLPSGTSNF</sequence>
<evidence type="ECO:0000256" key="4">
    <source>
        <dbReference type="ARBA" id="ARBA00022759"/>
    </source>
</evidence>
<dbReference type="PROSITE" id="PS01306">
    <property type="entry name" value="UPF0054"/>
    <property type="match status" value="1"/>
</dbReference>
<keyword evidence="7" id="KW-0698">rRNA processing</keyword>
<accession>A0A7T0G0Q3</accession>
<reference evidence="8 9" key="1">
    <citation type="submission" date="2020-02" db="EMBL/GenBank/DDBJ databases">
        <title>Genomic and physiological characterization of two novel Nitrospinaceae genera.</title>
        <authorList>
            <person name="Mueller A.J."/>
            <person name="Jung M.-Y."/>
            <person name="Strachan C.R."/>
            <person name="Herbold C.W."/>
            <person name="Kirkegaard R.H."/>
            <person name="Daims H."/>
        </authorList>
    </citation>
    <scope>NUCLEOTIDE SEQUENCE [LARGE SCALE GENOMIC DNA]</scope>
    <source>
        <strain evidence="8">EB</strain>
    </source>
</reference>
<comment type="cofactor">
    <cofactor evidence="7">
        <name>Zn(2+)</name>
        <dbReference type="ChEBI" id="CHEBI:29105"/>
    </cofactor>
    <text evidence="7">Binds 1 zinc ion.</text>
</comment>
<dbReference type="GO" id="GO:0004521">
    <property type="term" value="F:RNA endonuclease activity"/>
    <property type="evidence" value="ECO:0007669"/>
    <property type="project" value="UniProtKB-UniRule"/>
</dbReference>
<dbReference type="GO" id="GO:0005737">
    <property type="term" value="C:cytoplasm"/>
    <property type="evidence" value="ECO:0007669"/>
    <property type="project" value="UniProtKB-SubCell"/>
</dbReference>
<dbReference type="EC" id="3.1.-.-" evidence="7"/>
<keyword evidence="7" id="KW-0690">Ribosome biogenesis</keyword>
<evidence type="ECO:0000256" key="3">
    <source>
        <dbReference type="ARBA" id="ARBA00022723"/>
    </source>
</evidence>
<proteinExistence type="inferred from homology"/>
<name>A0A7T0G0Q3_9BACT</name>
<protein>
    <recommendedName>
        <fullName evidence="7">Endoribonuclease YbeY</fullName>
        <ecNumber evidence="7">3.1.-.-</ecNumber>
    </recommendedName>
</protein>
<feature type="binding site" evidence="7">
    <location>
        <position position="112"/>
    </location>
    <ligand>
        <name>Zn(2+)</name>
        <dbReference type="ChEBI" id="CHEBI:29105"/>
        <note>catalytic</note>
    </ligand>
</feature>
<dbReference type="EMBL" id="CP048685">
    <property type="protein sequence ID" value="QPJ62765.1"/>
    <property type="molecule type" value="Genomic_DNA"/>
</dbReference>
<comment type="subcellular location">
    <subcellularLocation>
        <location evidence="7">Cytoplasm</location>
    </subcellularLocation>
</comment>
<organism evidence="8 9">
    <name type="scientific">Candidatus Nitronauta litoralis</name>
    <dbReference type="NCBI Taxonomy" id="2705533"/>
    <lineage>
        <taxon>Bacteria</taxon>
        <taxon>Pseudomonadati</taxon>
        <taxon>Nitrospinota/Tectimicrobiota group</taxon>
        <taxon>Nitrospinota</taxon>
        <taxon>Nitrospinia</taxon>
        <taxon>Nitrospinales</taxon>
        <taxon>Nitrospinaceae</taxon>
        <taxon>Candidatus Nitronauta</taxon>
    </lineage>
</organism>
<keyword evidence="4 7" id="KW-0255">Endonuclease</keyword>
<evidence type="ECO:0000313" key="8">
    <source>
        <dbReference type="EMBL" id="QPJ62765.1"/>
    </source>
</evidence>
<evidence type="ECO:0000313" key="9">
    <source>
        <dbReference type="Proteomes" id="UP000594688"/>
    </source>
</evidence>
<dbReference type="NCBIfam" id="TIGR00043">
    <property type="entry name" value="rRNA maturation RNase YbeY"/>
    <property type="match status" value="1"/>
</dbReference>
<evidence type="ECO:0000256" key="2">
    <source>
        <dbReference type="ARBA" id="ARBA00022722"/>
    </source>
</evidence>
<dbReference type="Proteomes" id="UP000594688">
    <property type="component" value="Chromosome"/>
</dbReference>
<evidence type="ECO:0000256" key="5">
    <source>
        <dbReference type="ARBA" id="ARBA00022801"/>
    </source>
</evidence>
<keyword evidence="2 7" id="KW-0540">Nuclease</keyword>
<dbReference type="InterPro" id="IPR020549">
    <property type="entry name" value="YbeY_CS"/>
</dbReference>
<evidence type="ECO:0000256" key="1">
    <source>
        <dbReference type="ARBA" id="ARBA00010875"/>
    </source>
</evidence>
<feature type="binding site" evidence="7">
    <location>
        <position position="122"/>
    </location>
    <ligand>
        <name>Zn(2+)</name>
        <dbReference type="ChEBI" id="CHEBI:29105"/>
        <note>catalytic</note>
    </ligand>
</feature>
<dbReference type="GO" id="GO:0006364">
    <property type="term" value="P:rRNA processing"/>
    <property type="evidence" value="ECO:0007669"/>
    <property type="project" value="UniProtKB-UniRule"/>
</dbReference>
<evidence type="ECO:0000256" key="7">
    <source>
        <dbReference type="HAMAP-Rule" id="MF_00009"/>
    </source>
</evidence>